<reference evidence="5" key="2">
    <citation type="submission" date="2025-08" db="UniProtKB">
        <authorList>
            <consortium name="Ensembl"/>
        </authorList>
    </citation>
    <scope>IDENTIFICATION</scope>
    <source>
        <strain evidence="5">Thorbecke</strain>
    </source>
</reference>
<dbReference type="SMR" id="G1TN58"/>
<evidence type="ECO:0000256" key="3">
    <source>
        <dbReference type="ARBA" id="ARBA00023130"/>
    </source>
</evidence>
<dbReference type="eggNOG" id="ENOG502SA48">
    <property type="taxonomic scope" value="Eukaryota"/>
</dbReference>
<accession>G1TN58</accession>
<reference evidence="5 6" key="1">
    <citation type="journal article" date="2011" name="Nature">
        <title>A high-resolution map of human evolutionary constraint using 29 mammals.</title>
        <authorList>
            <person name="Lindblad-Toh K."/>
            <person name="Garber M."/>
            <person name="Zuk O."/>
            <person name="Lin M.F."/>
            <person name="Parker B.J."/>
            <person name="Washietl S."/>
            <person name="Kheradpour P."/>
            <person name="Ernst J."/>
            <person name="Jordan G."/>
            <person name="Mauceli E."/>
            <person name="Ward L.D."/>
            <person name="Lowe C.B."/>
            <person name="Holloway A.K."/>
            <person name="Clamp M."/>
            <person name="Gnerre S."/>
            <person name="Alfoldi J."/>
            <person name="Beal K."/>
            <person name="Chang J."/>
            <person name="Clawson H."/>
            <person name="Cuff J."/>
            <person name="Di Palma F."/>
            <person name="Fitzgerald S."/>
            <person name="Flicek P."/>
            <person name="Guttman M."/>
            <person name="Hubisz M.J."/>
            <person name="Jaffe D.B."/>
            <person name="Jungreis I."/>
            <person name="Kent W.J."/>
            <person name="Kostka D."/>
            <person name="Lara M."/>
            <person name="Martins A.L."/>
            <person name="Massingham T."/>
            <person name="Moltke I."/>
            <person name="Raney B.J."/>
            <person name="Rasmussen M.D."/>
            <person name="Robinson J."/>
            <person name="Stark A."/>
            <person name="Vilella A.J."/>
            <person name="Wen J."/>
            <person name="Xie X."/>
            <person name="Zody M.C."/>
            <person name="Baldwin J."/>
            <person name="Bloom T."/>
            <person name="Chin C.W."/>
            <person name="Heiman D."/>
            <person name="Nicol R."/>
            <person name="Nusbaum C."/>
            <person name="Young S."/>
            <person name="Wilkinson J."/>
            <person name="Worley K.C."/>
            <person name="Kovar C.L."/>
            <person name="Muzny D.M."/>
            <person name="Gibbs R.A."/>
            <person name="Cree A."/>
            <person name="Dihn H.H."/>
            <person name="Fowler G."/>
            <person name="Jhangiani S."/>
            <person name="Joshi V."/>
            <person name="Lee S."/>
            <person name="Lewis L.R."/>
            <person name="Nazareth L.V."/>
            <person name="Okwuonu G."/>
            <person name="Santibanez J."/>
            <person name="Warren W.C."/>
            <person name="Mardis E.R."/>
            <person name="Weinstock G.M."/>
            <person name="Wilson R.K."/>
            <person name="Delehaunty K."/>
            <person name="Dooling D."/>
            <person name="Fronik C."/>
            <person name="Fulton L."/>
            <person name="Fulton B."/>
            <person name="Graves T."/>
            <person name="Minx P."/>
            <person name="Sodergren E."/>
            <person name="Birney E."/>
            <person name="Margulies E.H."/>
            <person name="Herrero J."/>
            <person name="Green E.D."/>
            <person name="Haussler D."/>
            <person name="Siepel A."/>
            <person name="Goldman N."/>
            <person name="Pollard K.S."/>
            <person name="Pedersen J.S."/>
            <person name="Lander E.S."/>
            <person name="Kellis M."/>
        </authorList>
    </citation>
    <scope>NUCLEOTIDE SEQUENCE [LARGE SCALE GENOMIC DNA]</scope>
    <source>
        <strain evidence="6">Thorbecke</strain>
    </source>
</reference>
<evidence type="ECO:0000313" key="5">
    <source>
        <dbReference type="Ensembl" id="ENSOCUP00000018427.3"/>
    </source>
</evidence>
<dbReference type="Pfam" id="PF07686">
    <property type="entry name" value="V-set"/>
    <property type="match status" value="1"/>
</dbReference>
<feature type="domain" description="Ig-like" evidence="4">
    <location>
        <begin position="15"/>
        <end position="118"/>
    </location>
</feature>
<dbReference type="GeneTree" id="ENSGT00940000154542"/>
<protein>
    <recommendedName>
        <fullName evidence="4">Ig-like domain-containing protein</fullName>
    </recommendedName>
</protein>
<dbReference type="Gene3D" id="2.60.40.10">
    <property type="entry name" value="Immunoglobulins"/>
    <property type="match status" value="1"/>
</dbReference>
<evidence type="ECO:0000256" key="2">
    <source>
        <dbReference type="ARBA" id="ARBA00022859"/>
    </source>
</evidence>
<dbReference type="InterPro" id="IPR013783">
    <property type="entry name" value="Ig-like_fold"/>
</dbReference>
<dbReference type="InterPro" id="IPR050413">
    <property type="entry name" value="TCR_beta_variable"/>
</dbReference>
<dbReference type="STRING" id="9986.ENSOCUP00000018427"/>
<dbReference type="PANTHER" id="PTHR23268">
    <property type="entry name" value="T-CELL RECEPTOR BETA CHAIN"/>
    <property type="match status" value="1"/>
</dbReference>
<dbReference type="Bgee" id="ENSOCUG00000022760">
    <property type="expression patterns" value="Expressed in blood and 3 other cell types or tissues"/>
</dbReference>
<keyword evidence="1" id="KW-0732">Signal</keyword>
<dbReference type="GO" id="GO:0005886">
    <property type="term" value="C:plasma membrane"/>
    <property type="evidence" value="ECO:0007669"/>
    <property type="project" value="TreeGrafter"/>
</dbReference>
<keyword evidence="3" id="KW-1064">Adaptive immunity</keyword>
<dbReference type="SUPFAM" id="SSF48726">
    <property type="entry name" value="Immunoglobulin"/>
    <property type="match status" value="1"/>
</dbReference>
<dbReference type="Proteomes" id="UP000001811">
    <property type="component" value="Unplaced"/>
</dbReference>
<reference evidence="5" key="3">
    <citation type="submission" date="2025-09" db="UniProtKB">
        <authorList>
            <consortium name="Ensembl"/>
        </authorList>
    </citation>
    <scope>IDENTIFICATION</scope>
    <source>
        <strain evidence="5">Thorbecke</strain>
    </source>
</reference>
<proteinExistence type="predicted"/>
<sequence>VGSRSLILSASSTDAVVTQIPRHKITQTGKKVTLRCHQTDNYNYMYWYRQDLGSGLRLIHYSYGVGSMEKGDVSDGYNVSRTNTEDFSLILVSATTSQTSVYFCANSDSTALHSRFVSAHKG</sequence>
<dbReference type="AlphaFoldDB" id="G1TN58"/>
<dbReference type="InterPro" id="IPR013106">
    <property type="entry name" value="Ig_V-set"/>
</dbReference>
<organism evidence="5 6">
    <name type="scientific">Oryctolagus cuniculus</name>
    <name type="common">Rabbit</name>
    <dbReference type="NCBI Taxonomy" id="9986"/>
    <lineage>
        <taxon>Eukaryota</taxon>
        <taxon>Metazoa</taxon>
        <taxon>Chordata</taxon>
        <taxon>Craniata</taxon>
        <taxon>Vertebrata</taxon>
        <taxon>Euteleostomi</taxon>
        <taxon>Mammalia</taxon>
        <taxon>Eutheria</taxon>
        <taxon>Euarchontoglires</taxon>
        <taxon>Glires</taxon>
        <taxon>Lagomorpha</taxon>
        <taxon>Leporidae</taxon>
        <taxon>Oryctolagus</taxon>
    </lineage>
</organism>
<dbReference type="FunCoup" id="G1TN58">
    <property type="interactions" value="359"/>
</dbReference>
<evidence type="ECO:0000256" key="1">
    <source>
        <dbReference type="ARBA" id="ARBA00022729"/>
    </source>
</evidence>
<evidence type="ECO:0000313" key="6">
    <source>
        <dbReference type="Proteomes" id="UP000001811"/>
    </source>
</evidence>
<dbReference type="InParanoid" id="G1TN58"/>
<name>G1TN58_RABIT</name>
<keyword evidence="6" id="KW-1185">Reference proteome</keyword>
<dbReference type="PROSITE" id="PS50835">
    <property type="entry name" value="IG_LIKE"/>
    <property type="match status" value="1"/>
</dbReference>
<dbReference type="PaxDb" id="9986-ENSOCUP00000018427"/>
<dbReference type="Ensembl" id="ENSOCUT00000025779.3">
    <property type="protein sequence ID" value="ENSOCUP00000018427.3"/>
    <property type="gene ID" value="ENSOCUG00000022760.3"/>
</dbReference>
<dbReference type="GO" id="GO:0007166">
    <property type="term" value="P:cell surface receptor signaling pathway"/>
    <property type="evidence" value="ECO:0007669"/>
    <property type="project" value="TreeGrafter"/>
</dbReference>
<dbReference type="HOGENOM" id="CLU_077975_9_2_1"/>
<dbReference type="PANTHER" id="PTHR23268:SF42">
    <property type="entry name" value="T CELL RECEPTOR BETA VARIABLE 10-1-RELATED"/>
    <property type="match status" value="1"/>
</dbReference>
<dbReference type="InterPro" id="IPR036179">
    <property type="entry name" value="Ig-like_dom_sf"/>
</dbReference>
<dbReference type="SMART" id="SM00406">
    <property type="entry name" value="IGv"/>
    <property type="match status" value="1"/>
</dbReference>
<dbReference type="InterPro" id="IPR007110">
    <property type="entry name" value="Ig-like_dom"/>
</dbReference>
<keyword evidence="2" id="KW-0391">Immunity</keyword>
<dbReference type="GO" id="GO:0002250">
    <property type="term" value="P:adaptive immune response"/>
    <property type="evidence" value="ECO:0007669"/>
    <property type="project" value="UniProtKB-KW"/>
</dbReference>
<evidence type="ECO:0000259" key="4">
    <source>
        <dbReference type="PROSITE" id="PS50835"/>
    </source>
</evidence>